<organism evidence="2 3">
    <name type="scientific">Eucalyptus globulus</name>
    <name type="common">Tasmanian blue gum</name>
    <dbReference type="NCBI Taxonomy" id="34317"/>
    <lineage>
        <taxon>Eukaryota</taxon>
        <taxon>Viridiplantae</taxon>
        <taxon>Streptophyta</taxon>
        <taxon>Embryophyta</taxon>
        <taxon>Tracheophyta</taxon>
        <taxon>Spermatophyta</taxon>
        <taxon>Magnoliopsida</taxon>
        <taxon>eudicotyledons</taxon>
        <taxon>Gunneridae</taxon>
        <taxon>Pentapetalae</taxon>
        <taxon>rosids</taxon>
        <taxon>malvids</taxon>
        <taxon>Myrtales</taxon>
        <taxon>Myrtaceae</taxon>
        <taxon>Myrtoideae</taxon>
        <taxon>Eucalypteae</taxon>
        <taxon>Eucalyptus</taxon>
    </lineage>
</organism>
<sequence>MAEIATALPPPQVAHLAEAALCCFKDEMLHLLTKKRVDFQLHQSNAPQGTSNSTCLTTKSDEKEDTMEKIRLGLSRAILEPDMLPPSEPWEPMGAPATNFIGARSVFPPSASEFQYGHSGLGNEGNGSPWNPNMCTGSTHTPGDQQGRLDGIIEEEDGEESNGERFGRRIQHIQLRLCFMGFTSR</sequence>
<evidence type="ECO:0000313" key="3">
    <source>
        <dbReference type="Proteomes" id="UP001634007"/>
    </source>
</evidence>
<dbReference type="EMBL" id="JBJKBG010000006">
    <property type="protein sequence ID" value="KAL3736540.1"/>
    <property type="molecule type" value="Genomic_DNA"/>
</dbReference>
<protein>
    <submittedName>
        <fullName evidence="2">Uncharacterized protein</fullName>
    </submittedName>
</protein>
<dbReference type="AlphaFoldDB" id="A0ABD3K9F3"/>
<name>A0ABD3K9F3_EUCGL</name>
<proteinExistence type="predicted"/>
<evidence type="ECO:0000313" key="2">
    <source>
        <dbReference type="EMBL" id="KAL3736540.1"/>
    </source>
</evidence>
<gene>
    <name evidence="2" type="ORF">ACJRO7_025483</name>
</gene>
<accession>A0ABD3K9F3</accession>
<evidence type="ECO:0000256" key="1">
    <source>
        <dbReference type="SAM" id="MobiDB-lite"/>
    </source>
</evidence>
<reference evidence="2 3" key="1">
    <citation type="submission" date="2024-11" db="EMBL/GenBank/DDBJ databases">
        <title>Chromosome-level genome assembly of Eucalyptus globulus Labill. provides insights into its genome evolution.</title>
        <authorList>
            <person name="Li X."/>
        </authorList>
    </citation>
    <scope>NUCLEOTIDE SEQUENCE [LARGE SCALE GENOMIC DNA]</scope>
    <source>
        <strain evidence="2">CL2024</strain>
        <tissue evidence="2">Fresh tender leaves</tissue>
    </source>
</reference>
<feature type="region of interest" description="Disordered" evidence="1">
    <location>
        <begin position="120"/>
        <end position="148"/>
    </location>
</feature>
<feature type="compositionally biased region" description="Polar residues" evidence="1">
    <location>
        <begin position="126"/>
        <end position="144"/>
    </location>
</feature>
<feature type="region of interest" description="Disordered" evidence="1">
    <location>
        <begin position="44"/>
        <end position="65"/>
    </location>
</feature>
<feature type="compositionally biased region" description="Polar residues" evidence="1">
    <location>
        <begin position="44"/>
        <end position="58"/>
    </location>
</feature>
<keyword evidence="3" id="KW-1185">Reference proteome</keyword>
<comment type="caution">
    <text evidence="2">The sequence shown here is derived from an EMBL/GenBank/DDBJ whole genome shotgun (WGS) entry which is preliminary data.</text>
</comment>
<dbReference type="Proteomes" id="UP001634007">
    <property type="component" value="Unassembled WGS sequence"/>
</dbReference>